<organism evidence="1 2">
    <name type="scientific">Potamilus streckersoni</name>
    <dbReference type="NCBI Taxonomy" id="2493646"/>
    <lineage>
        <taxon>Eukaryota</taxon>
        <taxon>Metazoa</taxon>
        <taxon>Spiralia</taxon>
        <taxon>Lophotrochozoa</taxon>
        <taxon>Mollusca</taxon>
        <taxon>Bivalvia</taxon>
        <taxon>Autobranchia</taxon>
        <taxon>Heteroconchia</taxon>
        <taxon>Palaeoheterodonta</taxon>
        <taxon>Unionida</taxon>
        <taxon>Unionoidea</taxon>
        <taxon>Unionidae</taxon>
        <taxon>Ambleminae</taxon>
        <taxon>Lampsilini</taxon>
        <taxon>Potamilus</taxon>
    </lineage>
</organism>
<reference evidence="1" key="1">
    <citation type="journal article" date="2021" name="Genome Biol. Evol.">
        <title>A High-Quality Reference Genome for a Parasitic Bivalve with Doubly Uniparental Inheritance (Bivalvia: Unionida).</title>
        <authorList>
            <person name="Smith C.H."/>
        </authorList>
    </citation>
    <scope>NUCLEOTIDE SEQUENCE</scope>
    <source>
        <strain evidence="1">CHS0354</strain>
    </source>
</reference>
<gene>
    <name evidence="1" type="ORF">CHS0354_013590</name>
</gene>
<dbReference type="EMBL" id="JAEAOA010000822">
    <property type="protein sequence ID" value="KAK3593694.1"/>
    <property type="molecule type" value="Genomic_DNA"/>
</dbReference>
<reference evidence="1" key="3">
    <citation type="submission" date="2023-05" db="EMBL/GenBank/DDBJ databases">
        <authorList>
            <person name="Smith C.H."/>
        </authorList>
    </citation>
    <scope>NUCLEOTIDE SEQUENCE</scope>
    <source>
        <strain evidence="1">CHS0354</strain>
        <tissue evidence="1">Mantle</tissue>
    </source>
</reference>
<proteinExistence type="predicted"/>
<sequence length="120" mass="13781">MKKTADSRLVQVIEASKDYDDTYYEQVNVCIGELLENKEDVNEGETMFGVFYSERTQKLDITEIPLTRKLTMATLTVTLVSFSNGGVKYEWKQWIQIKTERNKTYGPLQMHGDSIKTSNG</sequence>
<dbReference type="Proteomes" id="UP001195483">
    <property type="component" value="Unassembled WGS sequence"/>
</dbReference>
<reference evidence="1" key="2">
    <citation type="journal article" date="2021" name="Genome Biol. Evol.">
        <title>Developing a high-quality reference genome for a parasitic bivalve with doubly uniparental inheritance (Bivalvia: Unionida).</title>
        <authorList>
            <person name="Smith C.H."/>
        </authorList>
    </citation>
    <scope>NUCLEOTIDE SEQUENCE</scope>
    <source>
        <strain evidence="1">CHS0354</strain>
        <tissue evidence="1">Mantle</tissue>
    </source>
</reference>
<protein>
    <submittedName>
        <fullName evidence="1">Uncharacterized protein</fullName>
    </submittedName>
</protein>
<keyword evidence="2" id="KW-1185">Reference proteome</keyword>
<dbReference type="AlphaFoldDB" id="A0AAE0SKR2"/>
<comment type="caution">
    <text evidence="1">The sequence shown here is derived from an EMBL/GenBank/DDBJ whole genome shotgun (WGS) entry which is preliminary data.</text>
</comment>
<evidence type="ECO:0000313" key="2">
    <source>
        <dbReference type="Proteomes" id="UP001195483"/>
    </source>
</evidence>
<accession>A0AAE0SKR2</accession>
<evidence type="ECO:0000313" key="1">
    <source>
        <dbReference type="EMBL" id="KAK3593694.1"/>
    </source>
</evidence>
<name>A0AAE0SKR2_9BIVA</name>